<reference evidence="1" key="1">
    <citation type="submission" date="2018-11" db="EMBL/GenBank/DDBJ databases">
        <authorList>
            <consortium name="Pathogen Informatics"/>
        </authorList>
    </citation>
    <scope>NUCLEOTIDE SEQUENCE</scope>
</reference>
<evidence type="ECO:0000313" key="1">
    <source>
        <dbReference type="EMBL" id="VEL07120.1"/>
    </source>
</evidence>
<dbReference type="Proteomes" id="UP000784294">
    <property type="component" value="Unassembled WGS sequence"/>
</dbReference>
<gene>
    <name evidence="1" type="ORF">PXEA_LOCUS560</name>
</gene>
<keyword evidence="2" id="KW-1185">Reference proteome</keyword>
<comment type="caution">
    <text evidence="1">The sequence shown here is derived from an EMBL/GenBank/DDBJ whole genome shotgun (WGS) entry which is preliminary data.</text>
</comment>
<protein>
    <submittedName>
        <fullName evidence="1">Uncharacterized protein</fullName>
    </submittedName>
</protein>
<sequence length="198" mass="20505">MELVDSAALQIDLLALDSRLPYMLQTGADYLLQVAGMFNQVWHVNQAVSSSNLAPPPPSPALFTYSALASGVVDNVAPMTSGSVQSQNSSSSCLGTLACTSPTALQQSGIPIFNAVLSTTPSDTQPSHFPLLSSVVSGTSASTAMGVPELPYVSRQAPDEPELRPKAENPDGLAATGHKRAGGYIVACLFATGSDPER</sequence>
<evidence type="ECO:0000313" key="2">
    <source>
        <dbReference type="Proteomes" id="UP000784294"/>
    </source>
</evidence>
<accession>A0A3S4ZY34</accession>
<organism evidence="1 2">
    <name type="scientific">Protopolystoma xenopodis</name>
    <dbReference type="NCBI Taxonomy" id="117903"/>
    <lineage>
        <taxon>Eukaryota</taxon>
        <taxon>Metazoa</taxon>
        <taxon>Spiralia</taxon>
        <taxon>Lophotrochozoa</taxon>
        <taxon>Platyhelminthes</taxon>
        <taxon>Monogenea</taxon>
        <taxon>Polyopisthocotylea</taxon>
        <taxon>Polystomatidea</taxon>
        <taxon>Polystomatidae</taxon>
        <taxon>Protopolystoma</taxon>
    </lineage>
</organism>
<dbReference type="EMBL" id="CAAALY010001044">
    <property type="protein sequence ID" value="VEL07120.1"/>
    <property type="molecule type" value="Genomic_DNA"/>
</dbReference>
<dbReference type="AlphaFoldDB" id="A0A3S4ZY34"/>
<proteinExistence type="predicted"/>
<name>A0A3S4ZY34_9PLAT</name>